<accession>M8AJS3</accession>
<dbReference type="AlphaFoldDB" id="M8AJS3"/>
<reference evidence="1" key="1">
    <citation type="journal article" date="2013" name="Nature">
        <title>Draft genome of the wheat A-genome progenitor Triticum urartu.</title>
        <authorList>
            <person name="Ling H.Q."/>
            <person name="Zhao S."/>
            <person name="Liu D."/>
            <person name="Wang J."/>
            <person name="Sun H."/>
            <person name="Zhang C."/>
            <person name="Fan H."/>
            <person name="Li D."/>
            <person name="Dong L."/>
            <person name="Tao Y."/>
            <person name="Gao C."/>
            <person name="Wu H."/>
            <person name="Li Y."/>
            <person name="Cui Y."/>
            <person name="Guo X."/>
            <person name="Zheng S."/>
            <person name="Wang B."/>
            <person name="Yu K."/>
            <person name="Liang Q."/>
            <person name="Yang W."/>
            <person name="Lou X."/>
            <person name="Chen J."/>
            <person name="Feng M."/>
            <person name="Jian J."/>
            <person name="Zhang X."/>
            <person name="Luo G."/>
            <person name="Jiang Y."/>
            <person name="Liu J."/>
            <person name="Wang Z."/>
            <person name="Sha Y."/>
            <person name="Zhang B."/>
            <person name="Wu H."/>
            <person name="Tang D."/>
            <person name="Shen Q."/>
            <person name="Xue P."/>
            <person name="Zou S."/>
            <person name="Wang X."/>
            <person name="Liu X."/>
            <person name="Wang F."/>
            <person name="Yang Y."/>
            <person name="An X."/>
            <person name="Dong Z."/>
            <person name="Zhang K."/>
            <person name="Zhang X."/>
            <person name="Luo M.C."/>
            <person name="Dvorak J."/>
            <person name="Tong Y."/>
            <person name="Wang J."/>
            <person name="Yang H."/>
            <person name="Li Z."/>
            <person name="Wang D."/>
            <person name="Zhang A."/>
            <person name="Wang J."/>
        </authorList>
    </citation>
    <scope>NUCLEOTIDE SEQUENCE</scope>
</reference>
<proteinExistence type="predicted"/>
<protein>
    <submittedName>
        <fullName evidence="1">Uncharacterized protein</fullName>
    </submittedName>
</protein>
<evidence type="ECO:0000313" key="1">
    <source>
        <dbReference type="EMBL" id="EMS65280.1"/>
    </source>
</evidence>
<name>M8AJS3_TRIUA</name>
<organism evidence="1">
    <name type="scientific">Triticum urartu</name>
    <name type="common">Red wild einkorn</name>
    <name type="synonym">Crithodium urartu</name>
    <dbReference type="NCBI Taxonomy" id="4572"/>
    <lineage>
        <taxon>Eukaryota</taxon>
        <taxon>Viridiplantae</taxon>
        <taxon>Streptophyta</taxon>
        <taxon>Embryophyta</taxon>
        <taxon>Tracheophyta</taxon>
        <taxon>Spermatophyta</taxon>
        <taxon>Magnoliopsida</taxon>
        <taxon>Liliopsida</taxon>
        <taxon>Poales</taxon>
        <taxon>Poaceae</taxon>
        <taxon>BOP clade</taxon>
        <taxon>Pooideae</taxon>
        <taxon>Triticodae</taxon>
        <taxon>Triticeae</taxon>
        <taxon>Triticinae</taxon>
        <taxon>Triticum</taxon>
    </lineage>
</organism>
<dbReference type="EMBL" id="KD045688">
    <property type="protein sequence ID" value="EMS65280.1"/>
    <property type="molecule type" value="Genomic_DNA"/>
</dbReference>
<gene>
    <name evidence="1" type="ORF">TRIUR3_18613</name>
</gene>
<sequence length="53" mass="5802">MEVWPDQWMDGDETLGQHPPMDGWDGATTTATAAFSRCLLMWLPSTPATSCST</sequence>